<dbReference type="InterPro" id="IPR001789">
    <property type="entry name" value="Sig_transdc_resp-reg_receiver"/>
</dbReference>
<organism evidence="6 7">
    <name type="scientific">Paracoccus zhejiangensis</name>
    <dbReference type="NCBI Taxonomy" id="1077935"/>
    <lineage>
        <taxon>Bacteria</taxon>
        <taxon>Pseudomonadati</taxon>
        <taxon>Pseudomonadota</taxon>
        <taxon>Alphaproteobacteria</taxon>
        <taxon>Rhodobacterales</taxon>
        <taxon>Paracoccaceae</taxon>
        <taxon>Paracoccus</taxon>
    </lineage>
</organism>
<dbReference type="PANTHER" id="PTHR45138:SF9">
    <property type="entry name" value="DIGUANYLATE CYCLASE DGCM-RELATED"/>
    <property type="match status" value="1"/>
</dbReference>
<dbReference type="GO" id="GO:0000160">
    <property type="term" value="P:phosphorelay signal transduction system"/>
    <property type="evidence" value="ECO:0007669"/>
    <property type="project" value="InterPro"/>
</dbReference>
<dbReference type="EMBL" id="CP025430">
    <property type="protein sequence ID" value="AUH63262.1"/>
    <property type="molecule type" value="Genomic_DNA"/>
</dbReference>
<dbReference type="PROSITE" id="PS50887">
    <property type="entry name" value="GGDEF"/>
    <property type="match status" value="1"/>
</dbReference>
<reference evidence="6 7" key="1">
    <citation type="journal article" date="2013" name="Antonie Van Leeuwenhoek">
        <title>Paracoccus zhejiangensis sp. nov., isolated from activated sludge in wastewater-treatment system.</title>
        <authorList>
            <person name="Wu Z.G."/>
            <person name="Zhang D.F."/>
            <person name="Liu Y.L."/>
            <person name="Wang F."/>
            <person name="Jiang X."/>
            <person name="Li C."/>
            <person name="Li S.P."/>
            <person name="Hong Q."/>
            <person name="Li W.J."/>
        </authorList>
    </citation>
    <scope>NUCLEOTIDE SEQUENCE [LARGE SCALE GENOMIC DNA]</scope>
    <source>
        <strain evidence="6 7">J6</strain>
    </source>
</reference>
<comment type="catalytic activity">
    <reaction evidence="2">
        <text>2 GTP = 3',3'-c-di-GMP + 2 diphosphate</text>
        <dbReference type="Rhea" id="RHEA:24898"/>
        <dbReference type="ChEBI" id="CHEBI:33019"/>
        <dbReference type="ChEBI" id="CHEBI:37565"/>
        <dbReference type="ChEBI" id="CHEBI:58805"/>
        <dbReference type="EC" id="2.7.7.65"/>
    </reaction>
</comment>
<dbReference type="InterPro" id="IPR050469">
    <property type="entry name" value="Diguanylate_Cyclase"/>
</dbReference>
<dbReference type="GO" id="GO:1902201">
    <property type="term" value="P:negative regulation of bacterial-type flagellum-dependent cell motility"/>
    <property type="evidence" value="ECO:0007669"/>
    <property type="project" value="TreeGrafter"/>
</dbReference>
<name>A0A2H5EVE1_9RHOB</name>
<dbReference type="KEGG" id="pzh:CX676_03070"/>
<dbReference type="CDD" id="cd01949">
    <property type="entry name" value="GGDEF"/>
    <property type="match status" value="1"/>
</dbReference>
<evidence type="ECO:0000259" key="4">
    <source>
        <dbReference type="PROSITE" id="PS50110"/>
    </source>
</evidence>
<dbReference type="SMART" id="SM00267">
    <property type="entry name" value="GGDEF"/>
    <property type="match status" value="1"/>
</dbReference>
<dbReference type="NCBIfam" id="TIGR00254">
    <property type="entry name" value="GGDEF"/>
    <property type="match status" value="1"/>
</dbReference>
<dbReference type="InterPro" id="IPR043128">
    <property type="entry name" value="Rev_trsase/Diguanyl_cyclase"/>
</dbReference>
<evidence type="ECO:0000313" key="6">
    <source>
        <dbReference type="EMBL" id="AUH63262.1"/>
    </source>
</evidence>
<dbReference type="SUPFAM" id="SSF55073">
    <property type="entry name" value="Nucleotide cyclase"/>
    <property type="match status" value="1"/>
</dbReference>
<evidence type="ECO:0000259" key="5">
    <source>
        <dbReference type="PROSITE" id="PS50887"/>
    </source>
</evidence>
<dbReference type="Gene3D" id="3.30.70.270">
    <property type="match status" value="1"/>
</dbReference>
<dbReference type="InterPro" id="IPR011006">
    <property type="entry name" value="CheY-like_superfamily"/>
</dbReference>
<dbReference type="GO" id="GO:0005886">
    <property type="term" value="C:plasma membrane"/>
    <property type="evidence" value="ECO:0007669"/>
    <property type="project" value="TreeGrafter"/>
</dbReference>
<evidence type="ECO:0000256" key="1">
    <source>
        <dbReference type="ARBA" id="ARBA00012528"/>
    </source>
</evidence>
<dbReference type="AlphaFoldDB" id="A0A2H5EVE1"/>
<dbReference type="InterPro" id="IPR000160">
    <property type="entry name" value="GGDEF_dom"/>
</dbReference>
<sequence length="478" mass="51443">MTGRILIADGLATNRIMLKVRLSAACHDVLTAETTEQVMALAMRERPDLIILGASLTGDDPVALCRRLRQDAATATVPLLVQCDAARQIEALRAGATAALDPRIDEQMLLARIRSLLREREFLGAMPGMAEAAAGFEAPLRGTVTLVADTPSRALGWKHLLSQRLPLNFTVNDAEQALAAAARNKPAELYVIASDLEHQGEGLRLLAELRSRTGSRDASFIMAVPQGRSDIATIALDLGAGDTMPLALQTDAAVEATAITITAQIRRKRQTDRYRAEAERHRVWAMTDSLTGLYNRRYALPRLTAIAQEAQEQGAPFSILAMDLDRFKQVNDRFGHAAGDAVLVEIAARIDAALPESVLVARVGGEEFVAVLPQTDADEAMGMAETVRQAVMAEPVILPERVGGGDLQVTLSIGIATGCPVEGRCAEPLRVAEDAMDQADRAMLEAKSLGRNRVIRASALRTAWQWPQSASRAGVSGR</sequence>
<dbReference type="SUPFAM" id="SSF52172">
    <property type="entry name" value="CheY-like"/>
    <property type="match status" value="1"/>
</dbReference>
<dbReference type="InterPro" id="IPR029787">
    <property type="entry name" value="Nucleotide_cyclase"/>
</dbReference>
<dbReference type="GO" id="GO:0052621">
    <property type="term" value="F:diguanylate cyclase activity"/>
    <property type="evidence" value="ECO:0007669"/>
    <property type="project" value="UniProtKB-EC"/>
</dbReference>
<dbReference type="PANTHER" id="PTHR45138">
    <property type="entry name" value="REGULATORY COMPONENTS OF SENSORY TRANSDUCTION SYSTEM"/>
    <property type="match status" value="1"/>
</dbReference>
<keyword evidence="7" id="KW-1185">Reference proteome</keyword>
<dbReference type="RefSeq" id="WP_101751304.1">
    <property type="nucleotide sequence ID" value="NZ_CP025430.1"/>
</dbReference>
<dbReference type="OrthoDB" id="9812260at2"/>
<dbReference type="GO" id="GO:0043709">
    <property type="term" value="P:cell adhesion involved in single-species biofilm formation"/>
    <property type="evidence" value="ECO:0007669"/>
    <property type="project" value="TreeGrafter"/>
</dbReference>
<protein>
    <recommendedName>
        <fullName evidence="1">diguanylate cyclase</fullName>
        <ecNumber evidence="1">2.7.7.65</ecNumber>
    </recommendedName>
</protein>
<gene>
    <name evidence="6" type="ORF">CX676_03070</name>
</gene>
<evidence type="ECO:0000256" key="2">
    <source>
        <dbReference type="ARBA" id="ARBA00034247"/>
    </source>
</evidence>
<dbReference type="PROSITE" id="PS50110">
    <property type="entry name" value="RESPONSE_REGULATORY"/>
    <property type="match status" value="1"/>
</dbReference>
<feature type="domain" description="GGDEF" evidence="5">
    <location>
        <begin position="315"/>
        <end position="459"/>
    </location>
</feature>
<dbReference type="EC" id="2.7.7.65" evidence="1"/>
<dbReference type="Pfam" id="PF00990">
    <property type="entry name" value="GGDEF"/>
    <property type="match status" value="1"/>
</dbReference>
<evidence type="ECO:0000313" key="7">
    <source>
        <dbReference type="Proteomes" id="UP000234530"/>
    </source>
</evidence>
<feature type="domain" description="Response regulatory" evidence="4">
    <location>
        <begin position="4"/>
        <end position="117"/>
    </location>
</feature>
<dbReference type="Gene3D" id="3.40.50.2300">
    <property type="match status" value="1"/>
</dbReference>
<dbReference type="Pfam" id="PF00072">
    <property type="entry name" value="Response_reg"/>
    <property type="match status" value="1"/>
</dbReference>
<accession>A0A2H5EVE1</accession>
<comment type="caution">
    <text evidence="3">Lacks conserved residue(s) required for the propagation of feature annotation.</text>
</comment>
<dbReference type="Proteomes" id="UP000234530">
    <property type="component" value="Chromosome"/>
</dbReference>
<proteinExistence type="predicted"/>
<evidence type="ECO:0000256" key="3">
    <source>
        <dbReference type="PROSITE-ProRule" id="PRU00169"/>
    </source>
</evidence>
<dbReference type="FunFam" id="3.30.70.270:FF:000001">
    <property type="entry name" value="Diguanylate cyclase domain protein"/>
    <property type="match status" value="1"/>
</dbReference>